<evidence type="ECO:0000256" key="1">
    <source>
        <dbReference type="SAM" id="SignalP"/>
    </source>
</evidence>
<keyword evidence="3" id="KW-1185">Reference proteome</keyword>
<accession>A0A1E8FCX4</accession>
<evidence type="ECO:0000313" key="2">
    <source>
        <dbReference type="EMBL" id="OFI33787.1"/>
    </source>
</evidence>
<proteinExistence type="predicted"/>
<feature type="chain" id="PRO_5009214269" description="DUF2145 domain-containing protein" evidence="1">
    <location>
        <begin position="19"/>
        <end position="263"/>
    </location>
</feature>
<dbReference type="RefSeq" id="WP_070176714.1">
    <property type="nucleotide sequence ID" value="NZ_BMJR01000003.1"/>
</dbReference>
<sequence length="263" mass="29007">MRVIISLLCFCLIGGAQAGSQAPSKSVFAPEEIISFAKEVERYAAEHQAYAFVIGRVGRPEKELPKGIHFTHTAVAVYSQITLDDGTTEFGYAIHNLYQRADDPGRSDIIVDYPVDFFWGAQTLKAGIVIPSPAVQQQLINLISEQKHLRLHNPRYSVVANPFNSQRQNCTEFTLDILQAAIYHTADTQRIKANNAAYFSPQKVSINPIKLAVGSMVSDGITTSDHKGRVQTATFTTIARFLAQFNLAEHSVVLYADGHTQAI</sequence>
<dbReference type="OrthoDB" id="8893883at2"/>
<name>A0A1E8FCX4_9ALTE</name>
<reference evidence="2 3" key="1">
    <citation type="submission" date="2016-09" db="EMBL/GenBank/DDBJ databases">
        <title>Alteromonas lipolytica, a new species isolated from sea water.</title>
        <authorList>
            <person name="Wu Y.-H."/>
            <person name="Cheng H."/>
            <person name="Xu X.-W."/>
        </authorList>
    </citation>
    <scope>NUCLEOTIDE SEQUENCE [LARGE SCALE GENOMIC DNA]</scope>
    <source>
        <strain evidence="2 3">JW12</strain>
    </source>
</reference>
<protein>
    <recommendedName>
        <fullName evidence="4">DUF2145 domain-containing protein</fullName>
    </recommendedName>
</protein>
<keyword evidence="1" id="KW-0732">Signal</keyword>
<dbReference type="AlphaFoldDB" id="A0A1E8FCX4"/>
<dbReference type="EMBL" id="MJIC01000014">
    <property type="protein sequence ID" value="OFI33787.1"/>
    <property type="molecule type" value="Genomic_DNA"/>
</dbReference>
<evidence type="ECO:0008006" key="4">
    <source>
        <dbReference type="Google" id="ProtNLM"/>
    </source>
</evidence>
<evidence type="ECO:0000313" key="3">
    <source>
        <dbReference type="Proteomes" id="UP000176037"/>
    </source>
</evidence>
<dbReference type="STRING" id="1856405.BFC17_19645"/>
<feature type="signal peptide" evidence="1">
    <location>
        <begin position="1"/>
        <end position="18"/>
    </location>
</feature>
<dbReference type="Proteomes" id="UP000176037">
    <property type="component" value="Unassembled WGS sequence"/>
</dbReference>
<gene>
    <name evidence="2" type="ORF">BFC17_19645</name>
</gene>
<dbReference type="InterPro" id="IPR014547">
    <property type="entry name" value="UCP028477"/>
</dbReference>
<comment type="caution">
    <text evidence="2">The sequence shown here is derived from an EMBL/GenBank/DDBJ whole genome shotgun (WGS) entry which is preliminary data.</text>
</comment>
<organism evidence="2 3">
    <name type="scientific">Alteromonas lipolytica</name>
    <dbReference type="NCBI Taxonomy" id="1856405"/>
    <lineage>
        <taxon>Bacteria</taxon>
        <taxon>Pseudomonadati</taxon>
        <taxon>Pseudomonadota</taxon>
        <taxon>Gammaproteobacteria</taxon>
        <taxon>Alteromonadales</taxon>
        <taxon>Alteromonadaceae</taxon>
        <taxon>Alteromonas/Salinimonas group</taxon>
        <taxon>Alteromonas</taxon>
    </lineage>
</organism>
<dbReference type="Pfam" id="PF09916">
    <property type="entry name" value="DUF2145"/>
    <property type="match status" value="1"/>
</dbReference>